<organism evidence="2 3">
    <name type="scientific">Micromonospora zhanjiangensis</name>
    <dbReference type="NCBI Taxonomy" id="1522057"/>
    <lineage>
        <taxon>Bacteria</taxon>
        <taxon>Bacillati</taxon>
        <taxon>Actinomycetota</taxon>
        <taxon>Actinomycetes</taxon>
        <taxon>Micromonosporales</taxon>
        <taxon>Micromonosporaceae</taxon>
        <taxon>Micromonospora</taxon>
    </lineage>
</organism>
<comment type="caution">
    <text evidence="2">The sequence shown here is derived from an EMBL/GenBank/DDBJ whole genome shotgun (WGS) entry which is preliminary data.</text>
</comment>
<evidence type="ECO:0000313" key="3">
    <source>
        <dbReference type="Proteomes" id="UP001595868"/>
    </source>
</evidence>
<dbReference type="Proteomes" id="UP001595868">
    <property type="component" value="Unassembled WGS sequence"/>
</dbReference>
<keyword evidence="1" id="KW-0175">Coiled coil</keyword>
<keyword evidence="3" id="KW-1185">Reference proteome</keyword>
<proteinExistence type="predicted"/>
<accession>A0ABV8KHS7</accession>
<reference evidence="3" key="1">
    <citation type="journal article" date="2019" name="Int. J. Syst. Evol. Microbiol.">
        <title>The Global Catalogue of Microorganisms (GCM) 10K type strain sequencing project: providing services to taxonomists for standard genome sequencing and annotation.</title>
        <authorList>
            <consortium name="The Broad Institute Genomics Platform"/>
            <consortium name="The Broad Institute Genome Sequencing Center for Infectious Disease"/>
            <person name="Wu L."/>
            <person name="Ma J."/>
        </authorList>
    </citation>
    <scope>NUCLEOTIDE SEQUENCE [LARGE SCALE GENOMIC DNA]</scope>
    <source>
        <strain evidence="3">2902at01</strain>
    </source>
</reference>
<dbReference type="EMBL" id="JBHSBN010000002">
    <property type="protein sequence ID" value="MFC4105452.1"/>
    <property type="molecule type" value="Genomic_DNA"/>
</dbReference>
<dbReference type="RefSeq" id="WP_377542501.1">
    <property type="nucleotide sequence ID" value="NZ_JBHSBN010000002.1"/>
</dbReference>
<feature type="coiled-coil region" evidence="1">
    <location>
        <begin position="21"/>
        <end position="55"/>
    </location>
</feature>
<name>A0ABV8KHS7_9ACTN</name>
<evidence type="ECO:0000256" key="1">
    <source>
        <dbReference type="SAM" id="Coils"/>
    </source>
</evidence>
<gene>
    <name evidence="2" type="ORF">ACFOX0_05805</name>
</gene>
<evidence type="ECO:0000313" key="2">
    <source>
        <dbReference type="EMBL" id="MFC4105452.1"/>
    </source>
</evidence>
<sequence>MLGIKYAHDSMCRMANLDHAVKAYRASLAAVEAAKQEAERRVKESREQVAVRRAELAAAIVEAARDGVRQVDIIRATGYSRERVRSILRAGGVEPE</sequence>
<protein>
    <submittedName>
        <fullName evidence="2">Uncharacterized protein</fullName>
    </submittedName>
</protein>